<comment type="caution">
    <text evidence="1">The sequence shown here is derived from an EMBL/GenBank/DDBJ whole genome shotgun (WGS) entry which is preliminary data.</text>
</comment>
<dbReference type="EMBL" id="AWWV01010069">
    <property type="protein sequence ID" value="OMO81867.1"/>
    <property type="molecule type" value="Genomic_DNA"/>
</dbReference>
<evidence type="ECO:0000313" key="2">
    <source>
        <dbReference type="Proteomes" id="UP000188268"/>
    </source>
</evidence>
<sequence length="76" mass="8469">MDCQATSKEEAKSATCLNHLPIMFQQVLKPYGAMKKTHTMKLLNGIGCQYEHLLNAAIKLDNLTSFLSSISDYFAT</sequence>
<dbReference type="Gramene" id="OMO81867">
    <property type="protein sequence ID" value="OMO81867"/>
    <property type="gene ID" value="CCACVL1_12160"/>
</dbReference>
<evidence type="ECO:0000313" key="1">
    <source>
        <dbReference type="EMBL" id="OMO81867.1"/>
    </source>
</evidence>
<dbReference type="AlphaFoldDB" id="A0A1R3IH13"/>
<accession>A0A1R3IH13</accession>
<proteinExistence type="predicted"/>
<gene>
    <name evidence="1" type="ORF">CCACVL1_12160</name>
</gene>
<keyword evidence="2" id="KW-1185">Reference proteome</keyword>
<reference evidence="1 2" key="1">
    <citation type="submission" date="2013-09" db="EMBL/GenBank/DDBJ databases">
        <title>Corchorus capsularis genome sequencing.</title>
        <authorList>
            <person name="Alam M."/>
            <person name="Haque M.S."/>
            <person name="Islam M.S."/>
            <person name="Emdad E.M."/>
            <person name="Islam M.M."/>
            <person name="Ahmed B."/>
            <person name="Halim A."/>
            <person name="Hossen Q.M.M."/>
            <person name="Hossain M.Z."/>
            <person name="Ahmed R."/>
            <person name="Khan M.M."/>
            <person name="Islam R."/>
            <person name="Rashid M.M."/>
            <person name="Khan S.A."/>
            <person name="Rahman M.S."/>
            <person name="Alam M."/>
        </authorList>
    </citation>
    <scope>NUCLEOTIDE SEQUENCE [LARGE SCALE GENOMIC DNA]</scope>
    <source>
        <strain evidence="2">cv. CVL-1</strain>
        <tissue evidence="1">Whole seedling</tissue>
    </source>
</reference>
<name>A0A1R3IH13_COCAP</name>
<organism evidence="1 2">
    <name type="scientific">Corchorus capsularis</name>
    <name type="common">Jute</name>
    <dbReference type="NCBI Taxonomy" id="210143"/>
    <lineage>
        <taxon>Eukaryota</taxon>
        <taxon>Viridiplantae</taxon>
        <taxon>Streptophyta</taxon>
        <taxon>Embryophyta</taxon>
        <taxon>Tracheophyta</taxon>
        <taxon>Spermatophyta</taxon>
        <taxon>Magnoliopsida</taxon>
        <taxon>eudicotyledons</taxon>
        <taxon>Gunneridae</taxon>
        <taxon>Pentapetalae</taxon>
        <taxon>rosids</taxon>
        <taxon>malvids</taxon>
        <taxon>Malvales</taxon>
        <taxon>Malvaceae</taxon>
        <taxon>Grewioideae</taxon>
        <taxon>Apeibeae</taxon>
        <taxon>Corchorus</taxon>
    </lineage>
</organism>
<protein>
    <submittedName>
        <fullName evidence="1">Uncharacterized protein</fullName>
    </submittedName>
</protein>
<dbReference type="Proteomes" id="UP000188268">
    <property type="component" value="Unassembled WGS sequence"/>
</dbReference>